<evidence type="ECO:0000256" key="1">
    <source>
        <dbReference type="SAM" id="Coils"/>
    </source>
</evidence>
<dbReference type="HOGENOM" id="CLU_535060_0_0_6"/>
<keyword evidence="1" id="KW-0175">Coiled coil</keyword>
<dbReference type="Proteomes" id="UP000001060">
    <property type="component" value="Chromosome"/>
</dbReference>
<dbReference type="OrthoDB" id="9157640at2"/>
<organism evidence="2 3">
    <name type="scientific">Legionella longbeachae serogroup 1 (strain NSW150)</name>
    <dbReference type="NCBI Taxonomy" id="661367"/>
    <lineage>
        <taxon>Bacteria</taxon>
        <taxon>Pseudomonadati</taxon>
        <taxon>Pseudomonadota</taxon>
        <taxon>Gammaproteobacteria</taxon>
        <taxon>Legionellales</taxon>
        <taxon>Legionellaceae</taxon>
        <taxon>Legionella</taxon>
    </lineage>
</organism>
<protein>
    <submittedName>
        <fullName evidence="2">Uncharacterized protein</fullName>
    </submittedName>
</protein>
<sequence>MKKIIVTGHPKTGYKEIYNLLKPLMANHENIKLEKVVYKDEILLEDEAAFIFVYCAPEIAINNILGKQPVNQQALETSSAQLRQTYSKILWFYYRNQERCFLLNPEAISNNEADLINQLNTQFNIKLSHEHLSFVPEEERFSSVGAVLTHFLLEDHARPIQAIYDELESIAHIPAIHDNMGFETKSAAYKAYQDLQHQLAHQTAEIQRLEENTNHTQKIEQIQQQYQEQIKKNEEQTQENKLLELQLHQIQEELEHYLSERQKIETQKAQETNHLKKIEEIQQQYQEQIKKNEEQAQENQLLELQLHQIQEELEHYFTKSKQLSVPRISGLAEYVIDFRDEVNGTSWYYAEKMGRWAGPLSISTLKIPSLGAGSFVIELHVNSTLDLNILREMQLNINGKPCTISQDWKKLPARIHAEFSTSSTDTQQQWELEFKFPKTITPSEVSDSDDERKITICMRSLRVSKKREHAKPLFLIYKDDIESDVKRYLKTKKITYKLNPFRLVKKVIR</sequence>
<accession>D3HMC1</accession>
<keyword evidence="3" id="KW-1185">Reference proteome</keyword>
<reference evidence="2 3" key="1">
    <citation type="journal article" date="2010" name="PLoS Genet.">
        <title>Analysis of the Legionella longbeachae genome and transcriptome uncovers unique strategies to cause Legionnaires' disease.</title>
        <authorList>
            <person name="Cazalet C."/>
            <person name="Gomez-Valero L."/>
            <person name="Rusniok C."/>
            <person name="Lomma M."/>
            <person name="Dervins-Ravault D."/>
            <person name="Newton H."/>
            <person name="Sansom F."/>
            <person name="Jarraud S."/>
            <person name="Zidane N."/>
            <person name="Ma L."/>
            <person name="Bouchier C."/>
            <person name="Etienne J."/>
            <person name="Hartland E."/>
            <person name="Buchrieser C."/>
        </authorList>
    </citation>
    <scope>NUCLEOTIDE SEQUENCE [LARGE SCALE GENOMIC DNA]</scope>
    <source>
        <strain evidence="2 3">NSW150</strain>
    </source>
</reference>
<proteinExistence type="predicted"/>
<feature type="coiled-coil region" evidence="1">
    <location>
        <begin position="192"/>
        <end position="319"/>
    </location>
</feature>
<gene>
    <name evidence="2" type="ordered locus">LLO_3157</name>
</gene>
<evidence type="ECO:0000313" key="2">
    <source>
        <dbReference type="EMBL" id="CBJ13610.1"/>
    </source>
</evidence>
<dbReference type="KEGG" id="llo:LLO_3157"/>
<dbReference type="eggNOG" id="ENOG50341KH">
    <property type="taxonomic scope" value="Bacteria"/>
</dbReference>
<dbReference type="GeneID" id="40927341"/>
<dbReference type="STRING" id="661367.LLO_3157"/>
<evidence type="ECO:0000313" key="3">
    <source>
        <dbReference type="Proteomes" id="UP000001060"/>
    </source>
</evidence>
<name>D3HMC1_LEGLN</name>
<dbReference type="EMBL" id="FN650140">
    <property type="protein sequence ID" value="CBJ13610.1"/>
    <property type="molecule type" value="Genomic_DNA"/>
</dbReference>
<dbReference type="RefSeq" id="WP_012979501.1">
    <property type="nucleotide sequence ID" value="NC_013861.1"/>
</dbReference>
<dbReference type="AlphaFoldDB" id="D3HMC1"/>